<dbReference type="InterPro" id="IPR020846">
    <property type="entry name" value="MFS_dom"/>
</dbReference>
<feature type="transmembrane region" description="Helical" evidence="5">
    <location>
        <begin position="316"/>
        <end position="336"/>
    </location>
</feature>
<protein>
    <submittedName>
        <fullName evidence="7 9">Bm5460, isoform c</fullName>
    </submittedName>
</protein>
<evidence type="ECO:0000256" key="1">
    <source>
        <dbReference type="ARBA" id="ARBA00004141"/>
    </source>
</evidence>
<feature type="domain" description="Major facilitator superfamily (MFS) profile" evidence="6">
    <location>
        <begin position="48"/>
        <end position="484"/>
    </location>
</feature>
<accession>A0A1P6C5K3</accession>
<dbReference type="WBParaSite" id="Bm5460b.1">
    <property type="protein sequence ID" value="Bm5460b.1"/>
    <property type="gene ID" value="WBGene00225721"/>
</dbReference>
<evidence type="ECO:0000313" key="7">
    <source>
        <dbReference type="EMBL" id="CDP96128.1"/>
    </source>
</evidence>
<feature type="transmembrane region" description="Helical" evidence="5">
    <location>
        <begin position="36"/>
        <end position="60"/>
    </location>
</feature>
<reference evidence="7 8" key="1">
    <citation type="journal article" date="2007" name="Science">
        <title>Draft genome of the filarial nematode parasite Brugia malayi.</title>
        <authorList>
            <person name="Ghedin E."/>
            <person name="Wang S."/>
            <person name="Spiro D."/>
            <person name="Caler E."/>
            <person name="Zhao Q."/>
            <person name="Crabtree J."/>
            <person name="Allen J.E."/>
            <person name="Delcher A.L."/>
            <person name="Guiliano D.B."/>
            <person name="Miranda-Saavedra D."/>
            <person name="Angiuoli S.V."/>
            <person name="Creasy T."/>
            <person name="Amedeo P."/>
            <person name="Haas B."/>
            <person name="El-Sayed N.M."/>
            <person name="Wortman J.R."/>
            <person name="Feldblyum T."/>
            <person name="Tallon L."/>
            <person name="Schatz M."/>
            <person name="Shumway M."/>
            <person name="Koo H."/>
            <person name="Salzberg S.L."/>
            <person name="Schobel S."/>
            <person name="Pertea M."/>
            <person name="Pop M."/>
            <person name="White O."/>
            <person name="Barton G.J."/>
            <person name="Carlow C.K."/>
            <person name="Crawford M.J."/>
            <person name="Daub J."/>
            <person name="Dimmic M.W."/>
            <person name="Estes C.F."/>
            <person name="Foster J.M."/>
            <person name="Ganatra M."/>
            <person name="Gregory W.F."/>
            <person name="Johnson N.M."/>
            <person name="Jin J."/>
            <person name="Komuniecki R."/>
            <person name="Korf I."/>
            <person name="Kumar S."/>
            <person name="Laney S."/>
            <person name="Li B.W."/>
            <person name="Li W."/>
            <person name="Lindblom T.H."/>
            <person name="Lustigman S."/>
            <person name="Ma D."/>
            <person name="Maina C.V."/>
            <person name="Martin D.M."/>
            <person name="McCarter J.P."/>
            <person name="McReynolds L."/>
            <person name="Mitreva M."/>
            <person name="Nutman T.B."/>
            <person name="Parkinson J."/>
            <person name="Peregrin-Alvarez J.M."/>
            <person name="Poole C."/>
            <person name="Ren Q."/>
            <person name="Saunders L."/>
            <person name="Sluder A.E."/>
            <person name="Smith K."/>
            <person name="Stanke M."/>
            <person name="Unnasch T.R."/>
            <person name="Ware J."/>
            <person name="Wei A.D."/>
            <person name="Weil G."/>
            <person name="Williams D.J."/>
            <person name="Zhang Y."/>
            <person name="Williams S.A."/>
            <person name="Fraser-Liggett C."/>
            <person name="Slatko B."/>
            <person name="Blaxter M.L."/>
            <person name="Scott A.L."/>
        </authorList>
    </citation>
    <scope>NUCLEOTIDE SEQUENCE</scope>
    <source>
        <strain evidence="7 8">FR3</strain>
    </source>
</reference>
<feature type="transmembrane region" description="Helical" evidence="5">
    <location>
        <begin position="283"/>
        <end position="304"/>
    </location>
</feature>
<evidence type="ECO:0000313" key="8">
    <source>
        <dbReference type="Proteomes" id="UP000006672"/>
    </source>
</evidence>
<dbReference type="GO" id="GO:0022857">
    <property type="term" value="F:transmembrane transporter activity"/>
    <property type="evidence" value="ECO:0007669"/>
    <property type="project" value="InterPro"/>
</dbReference>
<feature type="transmembrane region" description="Helical" evidence="5">
    <location>
        <begin position="152"/>
        <end position="179"/>
    </location>
</feature>
<evidence type="ECO:0000256" key="5">
    <source>
        <dbReference type="SAM" id="Phobius"/>
    </source>
</evidence>
<dbReference type="GeneID" id="6105199"/>
<name>A0A1P6C5K3_BRUMA</name>
<dbReference type="Pfam" id="PF00083">
    <property type="entry name" value="Sugar_tr"/>
    <property type="match status" value="2"/>
</dbReference>
<reference evidence="7" key="2">
    <citation type="submission" date="2012-12" db="EMBL/GenBank/DDBJ databases">
        <authorList>
            <consortium name="WormBase Consortium"/>
            <person name="Ghedin E."/>
            <person name="Paulini M."/>
        </authorList>
    </citation>
    <scope>NUCLEOTIDE SEQUENCE</scope>
    <source>
        <strain evidence="7">FR3</strain>
    </source>
</reference>
<reference evidence="9" key="3">
    <citation type="submission" date="2022-04" db="UniProtKB">
        <authorList>
            <consortium name="WormBaseParasite"/>
        </authorList>
    </citation>
    <scope>IDENTIFICATION</scope>
</reference>
<dbReference type="InterPro" id="IPR036259">
    <property type="entry name" value="MFS_trans_sf"/>
</dbReference>
<proteinExistence type="predicted"/>
<dbReference type="GO" id="GO:0016020">
    <property type="term" value="C:membrane"/>
    <property type="evidence" value="ECO:0007669"/>
    <property type="project" value="UniProtKB-SubCell"/>
</dbReference>
<keyword evidence="4 5" id="KW-0472">Membrane</keyword>
<dbReference type="PANTHER" id="PTHR24064">
    <property type="entry name" value="SOLUTE CARRIER FAMILY 22 MEMBER"/>
    <property type="match status" value="1"/>
</dbReference>
<organism evidence="7">
    <name type="scientific">Brugia malayi</name>
    <name type="common">Filarial nematode worm</name>
    <dbReference type="NCBI Taxonomy" id="6279"/>
    <lineage>
        <taxon>Eukaryota</taxon>
        <taxon>Metazoa</taxon>
        <taxon>Ecdysozoa</taxon>
        <taxon>Nematoda</taxon>
        <taxon>Chromadorea</taxon>
        <taxon>Rhabditida</taxon>
        <taxon>Spirurina</taxon>
        <taxon>Spiruromorpha</taxon>
        <taxon>Filarioidea</taxon>
        <taxon>Onchocercidae</taxon>
        <taxon>Brugia</taxon>
    </lineage>
</organism>
<gene>
    <name evidence="7" type="primary">Bm5460</name>
    <name evidence="9" type="synonym">Bm1_51570</name>
    <name evidence="7" type="ORF">BM_Bm5460</name>
</gene>
<keyword evidence="3 5" id="KW-1133">Transmembrane helix</keyword>
<comment type="subcellular location">
    <subcellularLocation>
        <location evidence="1">Membrane</location>
        <topology evidence="1">Multi-pass membrane protein</topology>
    </subcellularLocation>
</comment>
<dbReference type="Gene3D" id="1.20.1250.20">
    <property type="entry name" value="MFS general substrate transporter like domains"/>
    <property type="match status" value="2"/>
</dbReference>
<keyword evidence="2 5" id="KW-0812">Transmembrane</keyword>
<dbReference type="RefSeq" id="XP_042937868.1">
    <property type="nucleotide sequence ID" value="XM_043081934.1"/>
</dbReference>
<keyword evidence="8" id="KW-1185">Reference proteome</keyword>
<dbReference type="EMBL" id="LN856957">
    <property type="protein sequence ID" value="CDP96128.1"/>
    <property type="molecule type" value="Genomic_DNA"/>
</dbReference>
<dbReference type="CTD" id="6105199"/>
<dbReference type="PROSITE" id="PS50850">
    <property type="entry name" value="MFS"/>
    <property type="match status" value="1"/>
</dbReference>
<evidence type="ECO:0000256" key="2">
    <source>
        <dbReference type="ARBA" id="ARBA00022692"/>
    </source>
</evidence>
<sequence>MSRAVHPSSGVITIGGKSESKDESFKLSDLQSCRKYVAFLTVVYFLMVLTQVCNLLFMTFADRNPTIKDFCRKQYPKYIATKNCSSTGSCWVFINESKVLCTTSHYDFISIRNDFEVPVEYVKLGTTLQNAGLMIGAIVAGNLADIYGRKKVLFIGTTGMMISLLATSFAPSFVIFTFLRFFDMLFTGGKHCVSNPYFMENLPDKHRMWIATVVTYSPNYIILSGIAYLCNDWKTLSRVAAGLTVLPLIMIPYLKDTPRWLIRKGRSKKAVEAAIYIERDRKLGSYTVIFAISLFSTSFISYGIAYNMDALAGTVYMNVVILGVARYSINVIAAILEFTVERVGRRLLHCVSAGFIVVVMGVVSIIYLFTWHQIEEYKAIVEAGGQGDPLIHAIVTFTRYSSLLAAAMCTELFVLNSVQPTELFPTPIRGAGIAFIQTFNRLGTIISPLIFIPSKHWPPAPFFLMLITSLADFLLYFFIMPETRGKKLPDRMPDEELEQEELTSRKPAVCATTNLSPLKNIHTIKLNASY</sequence>
<feature type="transmembrane region" description="Helical" evidence="5">
    <location>
        <begin position="460"/>
        <end position="479"/>
    </location>
</feature>
<feature type="transmembrane region" description="Helical" evidence="5">
    <location>
        <begin position="208"/>
        <end position="229"/>
    </location>
</feature>
<evidence type="ECO:0000259" key="6">
    <source>
        <dbReference type="PROSITE" id="PS50850"/>
    </source>
</evidence>
<feature type="transmembrane region" description="Helical" evidence="5">
    <location>
        <begin position="348"/>
        <end position="370"/>
    </location>
</feature>
<evidence type="ECO:0000256" key="3">
    <source>
        <dbReference type="ARBA" id="ARBA00022989"/>
    </source>
</evidence>
<dbReference type="PROSITE" id="PS00216">
    <property type="entry name" value="SUGAR_TRANSPORT_1"/>
    <property type="match status" value="1"/>
</dbReference>
<dbReference type="SUPFAM" id="SSF103473">
    <property type="entry name" value="MFS general substrate transporter"/>
    <property type="match status" value="1"/>
</dbReference>
<evidence type="ECO:0000256" key="4">
    <source>
        <dbReference type="ARBA" id="ARBA00023136"/>
    </source>
</evidence>
<dbReference type="AlphaFoldDB" id="A0A1P6C5K3"/>
<dbReference type="InterPro" id="IPR005829">
    <property type="entry name" value="Sugar_transporter_CS"/>
</dbReference>
<evidence type="ECO:0000313" key="9">
    <source>
        <dbReference type="WBParaSite" id="Bm5460b.1"/>
    </source>
</evidence>
<dbReference type="Proteomes" id="UP000006672">
    <property type="component" value="Unassembled WGS sequence"/>
</dbReference>
<dbReference type="InterPro" id="IPR005828">
    <property type="entry name" value="MFS_sugar_transport-like"/>
</dbReference>